<dbReference type="STRING" id="1515612.SKP52_06310"/>
<feature type="domain" description="HTH gntR-type" evidence="6">
    <location>
        <begin position="20"/>
        <end position="88"/>
    </location>
</feature>
<keyword evidence="2" id="KW-0663">Pyridoxal phosphate</keyword>
<evidence type="ECO:0000256" key="5">
    <source>
        <dbReference type="ARBA" id="ARBA00023163"/>
    </source>
</evidence>
<sequence>MTAPWPPGLVPFQIDRSHTTPITAQITATLRAAIIEGRLRPGTRLPSWLDMASQLGVARGTVKAAYEALADELLVFSAGAAGTRVAERAAPKPVEAKQIDIPRPLQGLERGFSLRPLPFQMGVPAQDAFPAKLWARLRTRAVRANAMAPVGPPDPRGEPELRAQIAAQLAITRGICCHPDQIILTSGYKNGLCLALMALGVQGRTAWVEDPCYPVARMGLKIAGLKPIPIPVDAKGLRVDMGVRAAPDAALAIVTPGQQAPTGVTLSSERRAALLAWAEREDAWIIEDDYLSELQLGGRAAPAMAASDPAGRVIHIGTFGKTISPSLGLGFVVAPLALAARFGEVAGYLNPAPNVTTQLALTDFLADGHFLRHLRHMKGLYRERRDALHARLDPGIVVDAFAGLSLVVHLPRGYDDVALAKRAPEYGIAPCPLSVWYANPAEAQPGLVLCVTNLRAQTLDKACDTLATLIDEGAAVPVAAQAA</sequence>
<dbReference type="PANTHER" id="PTHR46577:SF1">
    <property type="entry name" value="HTH-TYPE TRANSCRIPTIONAL REGULATORY PROTEIN GABR"/>
    <property type="match status" value="1"/>
</dbReference>
<evidence type="ECO:0000313" key="7">
    <source>
        <dbReference type="EMBL" id="AJA08187.1"/>
    </source>
</evidence>
<dbReference type="GO" id="GO:0003700">
    <property type="term" value="F:DNA-binding transcription factor activity"/>
    <property type="evidence" value="ECO:0007669"/>
    <property type="project" value="InterPro"/>
</dbReference>
<keyword evidence="3" id="KW-0805">Transcription regulation</keyword>
<comment type="similarity">
    <text evidence="1">In the C-terminal section; belongs to the class-I pyridoxal-phosphate-dependent aminotransferase family.</text>
</comment>
<evidence type="ECO:0000256" key="2">
    <source>
        <dbReference type="ARBA" id="ARBA00022898"/>
    </source>
</evidence>
<evidence type="ECO:0000256" key="1">
    <source>
        <dbReference type="ARBA" id="ARBA00005384"/>
    </source>
</evidence>
<dbReference type="InterPro" id="IPR036388">
    <property type="entry name" value="WH-like_DNA-bd_sf"/>
</dbReference>
<dbReference type="InterPro" id="IPR015421">
    <property type="entry name" value="PyrdxlP-dep_Trfase_major"/>
</dbReference>
<dbReference type="RefSeq" id="WP_039572889.1">
    <property type="nucleotide sequence ID" value="NZ_CP009122.1"/>
</dbReference>
<dbReference type="EMBL" id="CP009122">
    <property type="protein sequence ID" value="AJA08187.1"/>
    <property type="molecule type" value="Genomic_DNA"/>
</dbReference>
<dbReference type="GO" id="GO:0003677">
    <property type="term" value="F:DNA binding"/>
    <property type="evidence" value="ECO:0007669"/>
    <property type="project" value="UniProtKB-KW"/>
</dbReference>
<gene>
    <name evidence="7" type="ORF">SKP52_06310</name>
</gene>
<protein>
    <submittedName>
        <fullName evidence="7">GntR family transcriptional regulator</fullName>
    </submittedName>
</protein>
<evidence type="ECO:0000259" key="6">
    <source>
        <dbReference type="PROSITE" id="PS50949"/>
    </source>
</evidence>
<dbReference type="AlphaFoldDB" id="A0A0A7PJW1"/>
<name>A0A0A7PJW1_9SPHN</name>
<dbReference type="InterPro" id="IPR051446">
    <property type="entry name" value="HTH_trans_reg/aminotransferase"/>
</dbReference>
<dbReference type="CDD" id="cd00609">
    <property type="entry name" value="AAT_like"/>
    <property type="match status" value="1"/>
</dbReference>
<dbReference type="InterPro" id="IPR015424">
    <property type="entry name" value="PyrdxlP-dep_Trfase"/>
</dbReference>
<dbReference type="InterPro" id="IPR000524">
    <property type="entry name" value="Tscrpt_reg_HTH_GntR"/>
</dbReference>
<dbReference type="Proteomes" id="UP000030907">
    <property type="component" value="Chromosome"/>
</dbReference>
<proteinExistence type="inferred from homology"/>
<dbReference type="GO" id="GO:0030170">
    <property type="term" value="F:pyridoxal phosphate binding"/>
    <property type="evidence" value="ECO:0007669"/>
    <property type="project" value="InterPro"/>
</dbReference>
<keyword evidence="5" id="KW-0804">Transcription</keyword>
<dbReference type="InterPro" id="IPR004839">
    <property type="entry name" value="Aminotransferase_I/II_large"/>
</dbReference>
<dbReference type="Pfam" id="PF00392">
    <property type="entry name" value="GntR"/>
    <property type="match status" value="1"/>
</dbReference>
<evidence type="ECO:0000256" key="4">
    <source>
        <dbReference type="ARBA" id="ARBA00023125"/>
    </source>
</evidence>
<organism evidence="7 8">
    <name type="scientific">Sphingopyxis fribergensis</name>
    <dbReference type="NCBI Taxonomy" id="1515612"/>
    <lineage>
        <taxon>Bacteria</taxon>
        <taxon>Pseudomonadati</taxon>
        <taxon>Pseudomonadota</taxon>
        <taxon>Alphaproteobacteria</taxon>
        <taxon>Sphingomonadales</taxon>
        <taxon>Sphingomonadaceae</taxon>
        <taxon>Sphingopyxis</taxon>
    </lineage>
</organism>
<dbReference type="InterPro" id="IPR036390">
    <property type="entry name" value="WH_DNA-bd_sf"/>
</dbReference>
<dbReference type="Pfam" id="PF00155">
    <property type="entry name" value="Aminotran_1_2"/>
    <property type="match status" value="1"/>
</dbReference>
<evidence type="ECO:0000256" key="3">
    <source>
        <dbReference type="ARBA" id="ARBA00023015"/>
    </source>
</evidence>
<keyword evidence="4" id="KW-0238">DNA-binding</keyword>
<dbReference type="PROSITE" id="PS50949">
    <property type="entry name" value="HTH_GNTR"/>
    <property type="match status" value="1"/>
</dbReference>
<reference evidence="7 8" key="1">
    <citation type="journal article" date="2015" name="Int. J. Syst. Evol. Microbiol.">
        <title>Description of Sphingopyxis fribergensis sp. nov. - a soil bacterium with the ability to degrade styrene and phenylacetic acid.</title>
        <authorList>
            <person name="Oelschlagel M."/>
            <person name="Ruckert C."/>
            <person name="Kalinowski J."/>
            <person name="Schmidt G."/>
            <person name="Schlomann M."/>
            <person name="Tischler D."/>
        </authorList>
    </citation>
    <scope>NUCLEOTIDE SEQUENCE [LARGE SCALE GENOMIC DNA]</scope>
    <source>
        <strain evidence="7 8">Kp5.2</strain>
    </source>
</reference>
<evidence type="ECO:0000313" key="8">
    <source>
        <dbReference type="Proteomes" id="UP000030907"/>
    </source>
</evidence>
<dbReference type="Gene3D" id="3.40.640.10">
    <property type="entry name" value="Type I PLP-dependent aspartate aminotransferase-like (Major domain)"/>
    <property type="match status" value="1"/>
</dbReference>
<dbReference type="CDD" id="cd07377">
    <property type="entry name" value="WHTH_GntR"/>
    <property type="match status" value="1"/>
</dbReference>
<dbReference type="KEGG" id="sphk:SKP52_06310"/>
<dbReference type="PANTHER" id="PTHR46577">
    <property type="entry name" value="HTH-TYPE TRANSCRIPTIONAL REGULATORY PROTEIN GABR"/>
    <property type="match status" value="1"/>
</dbReference>
<dbReference type="SUPFAM" id="SSF53383">
    <property type="entry name" value="PLP-dependent transferases"/>
    <property type="match status" value="1"/>
</dbReference>
<dbReference type="SUPFAM" id="SSF46785">
    <property type="entry name" value="Winged helix' DNA-binding domain"/>
    <property type="match status" value="1"/>
</dbReference>
<keyword evidence="8" id="KW-1185">Reference proteome</keyword>
<dbReference type="Gene3D" id="1.10.10.10">
    <property type="entry name" value="Winged helix-like DNA-binding domain superfamily/Winged helix DNA-binding domain"/>
    <property type="match status" value="1"/>
</dbReference>
<dbReference type="SMART" id="SM00345">
    <property type="entry name" value="HTH_GNTR"/>
    <property type="match status" value="1"/>
</dbReference>
<accession>A0A0A7PJW1</accession>
<dbReference type="HOGENOM" id="CLU_017584_0_1_5"/>
<dbReference type="OrthoDB" id="9808770at2"/>